<dbReference type="InterPro" id="IPR039111">
    <property type="entry name" value="STAP1/STAP2"/>
</dbReference>
<dbReference type="InterPro" id="IPR036860">
    <property type="entry name" value="SH2_dom_sf"/>
</dbReference>
<dbReference type="SUPFAM" id="SSF50729">
    <property type="entry name" value="PH domain-like"/>
    <property type="match status" value="1"/>
</dbReference>
<feature type="domain" description="PH" evidence="5">
    <location>
        <begin position="21"/>
        <end position="122"/>
    </location>
</feature>
<dbReference type="InterPro" id="IPR001849">
    <property type="entry name" value="PH_domain"/>
</dbReference>
<feature type="compositionally biased region" description="Polar residues" evidence="3">
    <location>
        <begin position="611"/>
        <end position="620"/>
    </location>
</feature>
<evidence type="ECO:0000313" key="6">
    <source>
        <dbReference type="Proteomes" id="UP000085678"/>
    </source>
</evidence>
<feature type="compositionally biased region" description="Polar residues" evidence="3">
    <location>
        <begin position="717"/>
        <end position="740"/>
    </location>
</feature>
<dbReference type="CDD" id="cd00173">
    <property type="entry name" value="SH2"/>
    <property type="match status" value="1"/>
</dbReference>
<feature type="compositionally biased region" description="Low complexity" evidence="3">
    <location>
        <begin position="621"/>
        <end position="641"/>
    </location>
</feature>
<dbReference type="KEGG" id="lak:106162226"/>
<dbReference type="SMART" id="SM00252">
    <property type="entry name" value="SH2"/>
    <property type="match status" value="1"/>
</dbReference>
<dbReference type="Gene3D" id="3.30.505.10">
    <property type="entry name" value="SH2 domain"/>
    <property type="match status" value="1"/>
</dbReference>
<feature type="compositionally biased region" description="Low complexity" evidence="3">
    <location>
        <begin position="507"/>
        <end position="519"/>
    </location>
</feature>
<dbReference type="GO" id="GO:0035591">
    <property type="term" value="F:signaling adaptor activity"/>
    <property type="evidence" value="ECO:0007669"/>
    <property type="project" value="InterPro"/>
</dbReference>
<evidence type="ECO:0000259" key="4">
    <source>
        <dbReference type="PROSITE" id="PS50001"/>
    </source>
</evidence>
<dbReference type="STRING" id="7574.A0A1S3IBT1"/>
<evidence type="ECO:0000256" key="3">
    <source>
        <dbReference type="SAM" id="MobiDB-lite"/>
    </source>
</evidence>
<dbReference type="InParanoid" id="A0A1S3IBT1"/>
<feature type="region of interest" description="Disordered" evidence="3">
    <location>
        <begin position="504"/>
        <end position="560"/>
    </location>
</feature>
<proteinExistence type="predicted"/>
<dbReference type="InterPro" id="IPR011993">
    <property type="entry name" value="PH-like_dom_sf"/>
</dbReference>
<dbReference type="Pfam" id="PF00017">
    <property type="entry name" value="SH2"/>
    <property type="match status" value="1"/>
</dbReference>
<dbReference type="InterPro" id="IPR000980">
    <property type="entry name" value="SH2"/>
</dbReference>
<dbReference type="PANTHER" id="PTHR16186:SF9">
    <property type="entry name" value="SH2 DOMAIN-CONTAINING PROTEIN"/>
    <property type="match status" value="1"/>
</dbReference>
<dbReference type="PROSITE" id="PS50001">
    <property type="entry name" value="SH2"/>
    <property type="match status" value="1"/>
</dbReference>
<evidence type="ECO:0000256" key="1">
    <source>
        <dbReference type="ARBA" id="ARBA00022999"/>
    </source>
</evidence>
<organism evidence="6 7">
    <name type="scientific">Lingula anatina</name>
    <name type="common">Brachiopod</name>
    <name type="synonym">Lingula unguis</name>
    <dbReference type="NCBI Taxonomy" id="7574"/>
    <lineage>
        <taxon>Eukaryota</taxon>
        <taxon>Metazoa</taxon>
        <taxon>Spiralia</taxon>
        <taxon>Lophotrochozoa</taxon>
        <taxon>Brachiopoda</taxon>
        <taxon>Linguliformea</taxon>
        <taxon>Lingulata</taxon>
        <taxon>Lingulida</taxon>
        <taxon>Linguloidea</taxon>
        <taxon>Lingulidae</taxon>
        <taxon>Lingula</taxon>
    </lineage>
</organism>
<dbReference type="Gene3D" id="2.30.29.30">
    <property type="entry name" value="Pleckstrin-homology domain (PH domain)/Phosphotyrosine-binding domain (PTB)"/>
    <property type="match status" value="1"/>
</dbReference>
<feature type="compositionally biased region" description="Pro residues" evidence="3">
    <location>
        <begin position="642"/>
        <end position="659"/>
    </location>
</feature>
<feature type="domain" description="SH2" evidence="4">
    <location>
        <begin position="228"/>
        <end position="315"/>
    </location>
</feature>
<dbReference type="OrthoDB" id="6086001at2759"/>
<reference evidence="7" key="1">
    <citation type="submission" date="2025-08" db="UniProtKB">
        <authorList>
            <consortium name="RefSeq"/>
        </authorList>
    </citation>
    <scope>IDENTIFICATION</scope>
    <source>
        <tissue evidence="7">Gonads</tissue>
    </source>
</reference>
<keyword evidence="6" id="KW-1185">Reference proteome</keyword>
<dbReference type="AlphaFoldDB" id="A0A1S3IBT1"/>
<evidence type="ECO:0000313" key="7">
    <source>
        <dbReference type="RefSeq" id="XP_013394884.1"/>
    </source>
</evidence>
<dbReference type="PROSITE" id="PS50003">
    <property type="entry name" value="PH_DOMAIN"/>
    <property type="match status" value="1"/>
</dbReference>
<protein>
    <submittedName>
        <fullName evidence="7">Uncharacterized protein LOC106162226 isoform X1</fullName>
    </submittedName>
</protein>
<accession>A0A1S3IBT1</accession>
<name>A0A1S3IBT1_LINAN</name>
<feature type="compositionally biased region" description="Pro residues" evidence="3">
    <location>
        <begin position="675"/>
        <end position="684"/>
    </location>
</feature>
<feature type="compositionally biased region" description="Low complexity" evidence="3">
    <location>
        <begin position="367"/>
        <end position="383"/>
    </location>
</feature>
<feature type="region of interest" description="Disordered" evidence="3">
    <location>
        <begin position="351"/>
        <end position="383"/>
    </location>
</feature>
<feature type="compositionally biased region" description="Polar residues" evidence="3">
    <location>
        <begin position="193"/>
        <end position="204"/>
    </location>
</feature>
<dbReference type="Proteomes" id="UP000085678">
    <property type="component" value="Unplaced"/>
</dbReference>
<feature type="compositionally biased region" description="Basic and acidic residues" evidence="3">
    <location>
        <begin position="531"/>
        <end position="541"/>
    </location>
</feature>
<feature type="region of interest" description="Disordered" evidence="3">
    <location>
        <begin position="608"/>
        <end position="745"/>
    </location>
</feature>
<dbReference type="RefSeq" id="XP_013394884.1">
    <property type="nucleotide sequence ID" value="XM_013539430.1"/>
</dbReference>
<dbReference type="GeneID" id="106162226"/>
<keyword evidence="1 2" id="KW-0727">SH2 domain</keyword>
<dbReference type="SMART" id="SM00233">
    <property type="entry name" value="PH"/>
    <property type="match status" value="1"/>
</dbReference>
<dbReference type="PANTHER" id="PTHR16186">
    <property type="entry name" value="SIGNAL-TRANSDUCING ADAPTOR PROTEIN-RELATED"/>
    <property type="match status" value="1"/>
</dbReference>
<evidence type="ECO:0000256" key="2">
    <source>
        <dbReference type="PROSITE-ProRule" id="PRU00191"/>
    </source>
</evidence>
<gene>
    <name evidence="7" type="primary">LOC106162226</name>
</gene>
<evidence type="ECO:0000259" key="5">
    <source>
        <dbReference type="PROSITE" id="PS50003"/>
    </source>
</evidence>
<sequence>MNTKTYLSPIMSSVREKSRPDKFHEDWLDHKGSKSNAYSTLWAVLRGDAIYFFKNERTEIRGNLLGSLRLNEQTIITADKKKDKKFELESYTRDGIKKKNFFKCKDSTSRDLWKSFIIGISKGIMPQDVHLLPGQIHKVEDAIHFIHRQRATPSERGPPLPPRPRATSLGGFSTGSMRSEGGSVGSGDRASISAASRHSVESNYDTRLPDTRHKFFIQEEMNDEIPSWFFPNCSREKAEQLLDSGKRYGNCLMRESTSHRQTGSYVISYRKDKDTHDFEICHYEVARVSEGYLIVLENEPQKTSQCLSDVMTYFTTICGRSAVAMKTNDWAILGAKYPDYVTRMPRLLPTDKENGETLYPPPGGSAGSSVRTSRSSTGSESVSSYQKNWDNLANRTSQDSGSYYNLNEFFPPFGGNNDREDYVNESEIEEVHRPLSCVEDEYINPPSSALHEDFDHDYYNEEVFEAAARQIMHEQEDYENEHNIQQLSQQAPWSPSQSNVPMVVKNTPTSLSGSTGSTTPPAPPPIATIPHRSEHKRETSEGHIAPPVDGPEQDSAFPKHRTGRRFSEPAVKFSASLQMSAVPAPPQPDEILDELQRKLHLRRSVVDNLQEDNSASPDGFSSTPTASSACSPITQTPLEAPRAPPAPPLPVPPPPPAPGLEPFQNNQLQTVPDIPTEPPPPPPIQKQGPPTAPKTKRGPNVNEGRPLPAPPGRQTRRTQSASAVTLGIQTPQTLHHSASASEVPDHAVQLRQKLQERFIYSTPDAFMKK</sequence>
<dbReference type="SUPFAM" id="SSF55550">
    <property type="entry name" value="SH2 domain"/>
    <property type="match status" value="1"/>
</dbReference>
<feature type="region of interest" description="Disordered" evidence="3">
    <location>
        <begin position="149"/>
        <end position="204"/>
    </location>
</feature>
<dbReference type="Pfam" id="PF00169">
    <property type="entry name" value="PH"/>
    <property type="match status" value="1"/>
</dbReference>